<sequence length="105" mass="12043">MRQRIGELVEAREQFPHEVTPGSTRRQAQQATEQAEQAAQEAAQADVEARAGYWWAARAHRENAAQHEHTAQERLGDESWHREWAAQERQEARQDDLDARGDASQ</sequence>
<name>A0A8J3SXE5_9ACTN</name>
<evidence type="ECO:0000256" key="1">
    <source>
        <dbReference type="SAM" id="MobiDB-lite"/>
    </source>
</evidence>
<protein>
    <submittedName>
        <fullName evidence="2">Uncharacterized protein</fullName>
    </submittedName>
</protein>
<organism evidence="2 3">
    <name type="scientific">Planobispora takensis</name>
    <dbReference type="NCBI Taxonomy" id="1367882"/>
    <lineage>
        <taxon>Bacteria</taxon>
        <taxon>Bacillati</taxon>
        <taxon>Actinomycetota</taxon>
        <taxon>Actinomycetes</taxon>
        <taxon>Streptosporangiales</taxon>
        <taxon>Streptosporangiaceae</taxon>
        <taxon>Planobispora</taxon>
    </lineage>
</organism>
<gene>
    <name evidence="2" type="ORF">Pta02_43920</name>
</gene>
<evidence type="ECO:0000313" key="2">
    <source>
        <dbReference type="EMBL" id="GII02384.1"/>
    </source>
</evidence>
<accession>A0A8J3SXE5</accession>
<evidence type="ECO:0000313" key="3">
    <source>
        <dbReference type="Proteomes" id="UP000634476"/>
    </source>
</evidence>
<keyword evidence="3" id="KW-1185">Reference proteome</keyword>
<comment type="caution">
    <text evidence="2">The sequence shown here is derived from an EMBL/GenBank/DDBJ whole genome shotgun (WGS) entry which is preliminary data.</text>
</comment>
<reference evidence="2" key="1">
    <citation type="submission" date="2021-01" db="EMBL/GenBank/DDBJ databases">
        <title>Whole genome shotgun sequence of Planobispora takensis NBRC 109077.</title>
        <authorList>
            <person name="Komaki H."/>
            <person name="Tamura T."/>
        </authorList>
    </citation>
    <scope>NUCLEOTIDE SEQUENCE</scope>
    <source>
        <strain evidence="2">NBRC 109077</strain>
    </source>
</reference>
<dbReference type="Proteomes" id="UP000634476">
    <property type="component" value="Unassembled WGS sequence"/>
</dbReference>
<feature type="compositionally biased region" description="Basic and acidic residues" evidence="1">
    <location>
        <begin position="1"/>
        <end position="16"/>
    </location>
</feature>
<dbReference type="EMBL" id="BOOK01000031">
    <property type="protein sequence ID" value="GII02384.1"/>
    <property type="molecule type" value="Genomic_DNA"/>
</dbReference>
<feature type="region of interest" description="Disordered" evidence="1">
    <location>
        <begin position="1"/>
        <end position="45"/>
    </location>
</feature>
<proteinExistence type="predicted"/>
<dbReference type="AlphaFoldDB" id="A0A8J3SXE5"/>
<feature type="compositionally biased region" description="Low complexity" evidence="1">
    <location>
        <begin position="27"/>
        <end position="45"/>
    </location>
</feature>
<feature type="region of interest" description="Disordered" evidence="1">
    <location>
        <begin position="62"/>
        <end position="105"/>
    </location>
</feature>